<reference evidence="2" key="1">
    <citation type="journal article" date="2014" name="Front. Microbiol.">
        <title>High frequency of phylogenetically diverse reductive dehalogenase-homologous genes in deep subseafloor sedimentary metagenomes.</title>
        <authorList>
            <person name="Kawai M."/>
            <person name="Futagami T."/>
            <person name="Toyoda A."/>
            <person name="Takaki Y."/>
            <person name="Nishi S."/>
            <person name="Hori S."/>
            <person name="Arai W."/>
            <person name="Tsubouchi T."/>
            <person name="Morono Y."/>
            <person name="Uchiyama I."/>
            <person name="Ito T."/>
            <person name="Fujiyama A."/>
            <person name="Inagaki F."/>
            <person name="Takami H."/>
        </authorList>
    </citation>
    <scope>NUCLEOTIDE SEQUENCE</scope>
    <source>
        <strain evidence="2">Expedition CK06-06</strain>
    </source>
</reference>
<dbReference type="Gene3D" id="3.40.640.10">
    <property type="entry name" value="Type I PLP-dependent aspartate aminotransferase-like (Major domain)"/>
    <property type="match status" value="1"/>
</dbReference>
<dbReference type="SUPFAM" id="SSF53383">
    <property type="entry name" value="PLP-dependent transferases"/>
    <property type="match status" value="1"/>
</dbReference>
<evidence type="ECO:0008006" key="3">
    <source>
        <dbReference type="Google" id="ProtNLM"/>
    </source>
</evidence>
<sequence length="110" mass="11641">MTKAVEWGTSFGAPTELEMRLAKLICAAMPSIEMIRFVNSGTEATMTALRLARAFTRRDKIVKFAGSYHGHADGLLVKGGSGLATLGIPDSPGVPLGYAQNTLVAPYNDA</sequence>
<dbReference type="Pfam" id="PF00202">
    <property type="entry name" value="Aminotran_3"/>
    <property type="match status" value="1"/>
</dbReference>
<dbReference type="GO" id="GO:0008483">
    <property type="term" value="F:transaminase activity"/>
    <property type="evidence" value="ECO:0007669"/>
    <property type="project" value="InterPro"/>
</dbReference>
<feature type="non-terminal residue" evidence="2">
    <location>
        <position position="110"/>
    </location>
</feature>
<name>X1NJK5_9ZZZZ</name>
<accession>X1NJK5</accession>
<gene>
    <name evidence="2" type="ORF">S06H3_26638</name>
</gene>
<evidence type="ECO:0000313" key="2">
    <source>
        <dbReference type="EMBL" id="GAI30401.1"/>
    </source>
</evidence>
<proteinExistence type="predicted"/>
<organism evidence="2">
    <name type="scientific">marine sediment metagenome</name>
    <dbReference type="NCBI Taxonomy" id="412755"/>
    <lineage>
        <taxon>unclassified sequences</taxon>
        <taxon>metagenomes</taxon>
        <taxon>ecological metagenomes</taxon>
    </lineage>
</organism>
<dbReference type="InterPro" id="IPR015424">
    <property type="entry name" value="PyrdxlP-dep_Trfase"/>
</dbReference>
<dbReference type="AlphaFoldDB" id="X1NJK5"/>
<comment type="cofactor">
    <cofactor evidence="1">
        <name>pyridoxal 5'-phosphate</name>
        <dbReference type="ChEBI" id="CHEBI:597326"/>
    </cofactor>
</comment>
<dbReference type="PANTHER" id="PTHR43713">
    <property type="entry name" value="GLUTAMATE-1-SEMIALDEHYDE 2,1-AMINOMUTASE"/>
    <property type="match status" value="1"/>
</dbReference>
<dbReference type="EMBL" id="BARV01015414">
    <property type="protein sequence ID" value="GAI30401.1"/>
    <property type="molecule type" value="Genomic_DNA"/>
</dbReference>
<dbReference type="GO" id="GO:0030170">
    <property type="term" value="F:pyridoxal phosphate binding"/>
    <property type="evidence" value="ECO:0007669"/>
    <property type="project" value="InterPro"/>
</dbReference>
<dbReference type="PANTHER" id="PTHR43713:SF3">
    <property type="entry name" value="GLUTAMATE-1-SEMIALDEHYDE 2,1-AMINOMUTASE 1, CHLOROPLASTIC-RELATED"/>
    <property type="match status" value="1"/>
</dbReference>
<protein>
    <recommendedName>
        <fullName evidence="3">Glutamate-1-semialdehyde 2,1-aminomutase</fullName>
    </recommendedName>
</protein>
<dbReference type="InterPro" id="IPR005814">
    <property type="entry name" value="Aminotrans_3"/>
</dbReference>
<evidence type="ECO:0000256" key="1">
    <source>
        <dbReference type="ARBA" id="ARBA00001933"/>
    </source>
</evidence>
<dbReference type="InterPro" id="IPR015421">
    <property type="entry name" value="PyrdxlP-dep_Trfase_major"/>
</dbReference>
<comment type="caution">
    <text evidence="2">The sequence shown here is derived from an EMBL/GenBank/DDBJ whole genome shotgun (WGS) entry which is preliminary data.</text>
</comment>